<dbReference type="Gene3D" id="3.40.50.1820">
    <property type="entry name" value="alpha/beta hydrolase"/>
    <property type="match status" value="1"/>
</dbReference>
<reference evidence="2 3" key="1">
    <citation type="journal article" date="2016" name="Nat. Commun.">
        <title>Extremotolerant tardigrade genome and improved radiotolerance of human cultured cells by tardigrade-unique protein.</title>
        <authorList>
            <person name="Hashimoto T."/>
            <person name="Horikawa D.D."/>
            <person name="Saito Y."/>
            <person name="Kuwahara H."/>
            <person name="Kozuka-Hata H."/>
            <person name="Shin-I T."/>
            <person name="Minakuchi Y."/>
            <person name="Ohishi K."/>
            <person name="Motoyama A."/>
            <person name="Aizu T."/>
            <person name="Enomoto A."/>
            <person name="Kondo K."/>
            <person name="Tanaka S."/>
            <person name="Hara Y."/>
            <person name="Koshikawa S."/>
            <person name="Sagara H."/>
            <person name="Miura T."/>
            <person name="Yokobori S."/>
            <person name="Miyagawa K."/>
            <person name="Suzuki Y."/>
            <person name="Kubo T."/>
            <person name="Oyama M."/>
            <person name="Kohara Y."/>
            <person name="Fujiyama A."/>
            <person name="Arakawa K."/>
            <person name="Katayama T."/>
            <person name="Toyoda A."/>
            <person name="Kunieda T."/>
        </authorList>
    </citation>
    <scope>NUCLEOTIDE SEQUENCE [LARGE SCALE GENOMIC DNA]</scope>
    <source>
        <strain evidence="2 3">YOKOZUNA-1</strain>
    </source>
</reference>
<dbReference type="InterPro" id="IPR029058">
    <property type="entry name" value="AB_hydrolase_fold"/>
</dbReference>
<gene>
    <name evidence="2" type="primary">RvY_05604-1</name>
    <name evidence="2" type="synonym">RvY_05604.1</name>
    <name evidence="2" type="ORF">RvY_05604</name>
</gene>
<dbReference type="InterPro" id="IPR000073">
    <property type="entry name" value="AB_hydrolase_1"/>
</dbReference>
<feature type="domain" description="Serine aminopeptidase S33" evidence="1">
    <location>
        <begin position="33"/>
        <end position="267"/>
    </location>
</feature>
<dbReference type="OrthoDB" id="2498029at2759"/>
<comment type="caution">
    <text evidence="2">The sequence shown here is derived from an EMBL/GenBank/DDBJ whole genome shotgun (WGS) entry which is preliminary data.</text>
</comment>
<dbReference type="PRINTS" id="PR00111">
    <property type="entry name" value="ABHYDROLASE"/>
</dbReference>
<dbReference type="PANTHER" id="PTHR11614">
    <property type="entry name" value="PHOSPHOLIPASE-RELATED"/>
    <property type="match status" value="1"/>
</dbReference>
<dbReference type="Proteomes" id="UP000186922">
    <property type="component" value="Unassembled WGS sequence"/>
</dbReference>
<dbReference type="AlphaFoldDB" id="A0A1D1V5E3"/>
<dbReference type="Pfam" id="PF12146">
    <property type="entry name" value="Hydrolase_4"/>
    <property type="match status" value="1"/>
</dbReference>
<dbReference type="ESTHER" id="ramva-a0a1d1v5e3">
    <property type="family name" value="Monoglyceridelipase_lysophospholip"/>
</dbReference>
<dbReference type="FunFam" id="3.40.50.1820:FF:000117">
    <property type="entry name" value="Monoglyceride lipase, putative"/>
    <property type="match status" value="1"/>
</dbReference>
<evidence type="ECO:0000259" key="1">
    <source>
        <dbReference type="Pfam" id="PF12146"/>
    </source>
</evidence>
<evidence type="ECO:0000313" key="2">
    <source>
        <dbReference type="EMBL" id="GAU93708.1"/>
    </source>
</evidence>
<dbReference type="InterPro" id="IPR022742">
    <property type="entry name" value="Hydrolase_4"/>
</dbReference>
<protein>
    <recommendedName>
        <fullName evidence="1">Serine aminopeptidase S33 domain-containing protein</fullName>
    </recommendedName>
</protein>
<dbReference type="SUPFAM" id="SSF53474">
    <property type="entry name" value="alpha/beta-Hydrolases"/>
    <property type="match status" value="1"/>
</dbReference>
<keyword evidence="3" id="KW-1185">Reference proteome</keyword>
<organism evidence="2 3">
    <name type="scientific">Ramazzottius varieornatus</name>
    <name type="common">Water bear</name>
    <name type="synonym">Tardigrade</name>
    <dbReference type="NCBI Taxonomy" id="947166"/>
    <lineage>
        <taxon>Eukaryota</taxon>
        <taxon>Metazoa</taxon>
        <taxon>Ecdysozoa</taxon>
        <taxon>Tardigrada</taxon>
        <taxon>Eutardigrada</taxon>
        <taxon>Parachela</taxon>
        <taxon>Hypsibioidea</taxon>
        <taxon>Ramazzottiidae</taxon>
        <taxon>Ramazzottius</taxon>
    </lineage>
</organism>
<dbReference type="InterPro" id="IPR051044">
    <property type="entry name" value="MAG_DAG_Lipase"/>
</dbReference>
<dbReference type="STRING" id="947166.A0A1D1V5E3"/>
<accession>A0A1D1V5E3</accession>
<sequence length="286" mass="31539">MVMDFVDGRIFSGSQGVDIFCHYWKPQQQSGEKPRGLVFMAHGLFEYCGTDKTLIDALIGAGYFVFGHDHSGHGKSGGIKGQVISIDHYVTDVLAHVEVVKQKFPGLPVFIVGHSMGGTITLLAALEQPQLFRGVVLVAPFIIENPEAASPLKKFLARHLSKIAPNLGMVNLNNDHLTFNREVVERFNTDPLIFRDKVTIGTGYALLQAIEKLGPRIKDIRFPFLCIHGDADKMADVRGARLLENTPSTDKTISIYPNAYHRVQDEPNGVGEKCVAEVLSWISARS</sequence>
<evidence type="ECO:0000313" key="3">
    <source>
        <dbReference type="Proteomes" id="UP000186922"/>
    </source>
</evidence>
<dbReference type="EMBL" id="BDGG01000002">
    <property type="protein sequence ID" value="GAU93708.1"/>
    <property type="molecule type" value="Genomic_DNA"/>
</dbReference>
<name>A0A1D1V5E3_RAMVA</name>
<proteinExistence type="predicted"/>